<gene>
    <name evidence="7" type="ORF">SAMN05444158_0559</name>
</gene>
<dbReference type="RefSeq" id="WP_100382521.1">
    <property type="nucleotide sequence ID" value="NZ_LT629750.1"/>
</dbReference>
<dbReference type="GO" id="GO:0003677">
    <property type="term" value="F:DNA binding"/>
    <property type="evidence" value="ECO:0007669"/>
    <property type="project" value="UniProtKB-KW"/>
</dbReference>
<evidence type="ECO:0000313" key="7">
    <source>
        <dbReference type="EMBL" id="SDR96278.1"/>
    </source>
</evidence>
<protein>
    <submittedName>
        <fullName evidence="7">Transcriptional regulator, LysR family</fullName>
    </submittedName>
</protein>
<dbReference type="GO" id="GO:0003700">
    <property type="term" value="F:DNA-binding transcription factor activity"/>
    <property type="evidence" value="ECO:0007669"/>
    <property type="project" value="InterPro"/>
</dbReference>
<keyword evidence="4" id="KW-0238">DNA-binding</keyword>
<dbReference type="PRINTS" id="PR00039">
    <property type="entry name" value="HTHLYSR"/>
</dbReference>
<dbReference type="Proteomes" id="UP000243904">
    <property type="component" value="Chromosome I"/>
</dbReference>
<evidence type="ECO:0000313" key="8">
    <source>
        <dbReference type="Proteomes" id="UP000243904"/>
    </source>
</evidence>
<dbReference type="SUPFAM" id="SSF46785">
    <property type="entry name" value="Winged helix' DNA-binding domain"/>
    <property type="match status" value="1"/>
</dbReference>
<evidence type="ECO:0000259" key="6">
    <source>
        <dbReference type="PROSITE" id="PS50931"/>
    </source>
</evidence>
<evidence type="ECO:0000256" key="2">
    <source>
        <dbReference type="ARBA" id="ARBA00009437"/>
    </source>
</evidence>
<name>A0A1H1NBJ3_9BRAD</name>
<comment type="similarity">
    <text evidence="2">Belongs to the LysR transcriptional regulatory family.</text>
</comment>
<keyword evidence="3" id="KW-0805">Transcription regulation</keyword>
<keyword evidence="5" id="KW-0804">Transcription</keyword>
<dbReference type="InterPro" id="IPR000847">
    <property type="entry name" value="LysR_HTH_N"/>
</dbReference>
<dbReference type="PANTHER" id="PTHR30346:SF0">
    <property type="entry name" value="HCA OPERON TRANSCRIPTIONAL ACTIVATOR HCAR"/>
    <property type="match status" value="1"/>
</dbReference>
<dbReference type="Gene3D" id="3.40.190.10">
    <property type="entry name" value="Periplasmic binding protein-like II"/>
    <property type="match status" value="2"/>
</dbReference>
<dbReference type="Pfam" id="PF03466">
    <property type="entry name" value="LysR_substrate"/>
    <property type="match status" value="1"/>
</dbReference>
<dbReference type="PANTHER" id="PTHR30346">
    <property type="entry name" value="TRANSCRIPTIONAL DUAL REGULATOR HCAR-RELATED"/>
    <property type="match status" value="1"/>
</dbReference>
<dbReference type="PROSITE" id="PS50931">
    <property type="entry name" value="HTH_LYSR"/>
    <property type="match status" value="1"/>
</dbReference>
<proteinExistence type="inferred from homology"/>
<dbReference type="EMBL" id="LT629750">
    <property type="protein sequence ID" value="SDR96278.1"/>
    <property type="molecule type" value="Genomic_DNA"/>
</dbReference>
<reference evidence="8" key="1">
    <citation type="submission" date="2016-10" db="EMBL/GenBank/DDBJ databases">
        <authorList>
            <person name="Varghese N."/>
            <person name="Submissions S."/>
        </authorList>
    </citation>
    <scope>NUCLEOTIDE SEQUENCE [LARGE SCALE GENOMIC DNA]</scope>
    <source>
        <strain evidence="8">GAS369</strain>
    </source>
</reference>
<evidence type="ECO:0000256" key="3">
    <source>
        <dbReference type="ARBA" id="ARBA00023015"/>
    </source>
</evidence>
<dbReference type="Pfam" id="PF00126">
    <property type="entry name" value="HTH_1"/>
    <property type="match status" value="1"/>
</dbReference>
<dbReference type="GO" id="GO:0032993">
    <property type="term" value="C:protein-DNA complex"/>
    <property type="evidence" value="ECO:0007669"/>
    <property type="project" value="TreeGrafter"/>
</dbReference>
<evidence type="ECO:0000256" key="1">
    <source>
        <dbReference type="ARBA" id="ARBA00003502"/>
    </source>
</evidence>
<feature type="domain" description="HTH lysR-type" evidence="6">
    <location>
        <begin position="1"/>
        <end position="58"/>
    </location>
</feature>
<dbReference type="InterPro" id="IPR036388">
    <property type="entry name" value="WH-like_DNA-bd_sf"/>
</dbReference>
<evidence type="ECO:0000256" key="5">
    <source>
        <dbReference type="ARBA" id="ARBA00023163"/>
    </source>
</evidence>
<sequence length="310" mass="34373">MDLRRLRYFVAVAEEANIGRAATRLNMAQPPLTRQIQQLETEVGTPLFQRTRKGVRMTNAGQVLFEEARNILALATRAQERTKLAGLGQSGRLDIGLFGSNILAVPQLLHTFRMQFPDIDVIVHAMNKEKQLEALYDRRVTVGFNLLGLKLAGIANEKVRSEPLVVAINETDPLSKRSSISLKQISDRPMVIFASGPRPNLMDMIFALCLEEGFQPAISQEVVDSVTAVALVAAGFGVSLVPATVSQLSLPGVAFLRLNRSPPVTVDFNCIYRRDDTSPILQAFLDTIRLMRKTRTNLLLPRSVLRNATR</sequence>
<keyword evidence="8" id="KW-1185">Reference proteome</keyword>
<accession>A0A1H1NBJ3</accession>
<dbReference type="Gene3D" id="1.10.10.10">
    <property type="entry name" value="Winged helix-like DNA-binding domain superfamily/Winged helix DNA-binding domain"/>
    <property type="match status" value="1"/>
</dbReference>
<evidence type="ECO:0000256" key="4">
    <source>
        <dbReference type="ARBA" id="ARBA00023125"/>
    </source>
</evidence>
<organism evidence="7 8">
    <name type="scientific">Bradyrhizobium canariense</name>
    <dbReference type="NCBI Taxonomy" id="255045"/>
    <lineage>
        <taxon>Bacteria</taxon>
        <taxon>Pseudomonadati</taxon>
        <taxon>Pseudomonadota</taxon>
        <taxon>Alphaproteobacteria</taxon>
        <taxon>Hyphomicrobiales</taxon>
        <taxon>Nitrobacteraceae</taxon>
        <taxon>Bradyrhizobium</taxon>
    </lineage>
</organism>
<dbReference type="InterPro" id="IPR036390">
    <property type="entry name" value="WH_DNA-bd_sf"/>
</dbReference>
<comment type="function">
    <text evidence="1">NodD regulates the expression of the nodABCFE genes which encode other nodulation proteins. NodD is also a negative regulator of its own expression. Binds flavonoids as inducers.</text>
</comment>
<dbReference type="FunFam" id="1.10.10.10:FF:000001">
    <property type="entry name" value="LysR family transcriptional regulator"/>
    <property type="match status" value="1"/>
</dbReference>
<dbReference type="InterPro" id="IPR005119">
    <property type="entry name" value="LysR_subst-bd"/>
</dbReference>
<dbReference type="SUPFAM" id="SSF53850">
    <property type="entry name" value="Periplasmic binding protein-like II"/>
    <property type="match status" value="1"/>
</dbReference>
<dbReference type="AlphaFoldDB" id="A0A1H1NBJ3"/>